<dbReference type="PANTHER" id="PTHR33392:SF6">
    <property type="entry name" value="POLYISOPRENYL-TEICHOIC ACID--PEPTIDOGLYCAN TEICHOIC ACID TRANSFERASE TAGU"/>
    <property type="match status" value="1"/>
</dbReference>
<evidence type="ECO:0000256" key="1">
    <source>
        <dbReference type="ARBA" id="ARBA00006068"/>
    </source>
</evidence>
<reference evidence="4 5" key="1">
    <citation type="journal article" date="2016" name="Nat. Commun.">
        <title>Thousands of microbial genomes shed light on interconnected biogeochemical processes in an aquifer system.</title>
        <authorList>
            <person name="Anantharaman K."/>
            <person name="Brown C.T."/>
            <person name="Hug L.A."/>
            <person name="Sharon I."/>
            <person name="Castelle C.J."/>
            <person name="Probst A.J."/>
            <person name="Thomas B.C."/>
            <person name="Singh A."/>
            <person name="Wilkins M.J."/>
            <person name="Karaoz U."/>
            <person name="Brodie E.L."/>
            <person name="Williams K.H."/>
            <person name="Hubbard S.S."/>
            <person name="Banfield J.F."/>
        </authorList>
    </citation>
    <scope>NUCLEOTIDE SEQUENCE [LARGE SCALE GENOMIC DNA]</scope>
</reference>
<comment type="caution">
    <text evidence="4">The sequence shown here is derived from an EMBL/GenBank/DDBJ whole genome shotgun (WGS) entry which is preliminary data.</text>
</comment>
<keyword evidence="2" id="KW-1133">Transmembrane helix</keyword>
<feature type="transmembrane region" description="Helical" evidence="2">
    <location>
        <begin position="28"/>
        <end position="49"/>
    </location>
</feature>
<evidence type="ECO:0000313" key="5">
    <source>
        <dbReference type="Proteomes" id="UP000177263"/>
    </source>
</evidence>
<accession>A0A1F7YPU9</accession>
<organism evidence="4 5">
    <name type="scientific">Candidatus Woesebacteria bacterium RIFCSPHIGHO2_01_FULL_41_10</name>
    <dbReference type="NCBI Taxonomy" id="1802500"/>
    <lineage>
        <taxon>Bacteria</taxon>
        <taxon>Candidatus Woeseibacteriota</taxon>
    </lineage>
</organism>
<feature type="domain" description="Cell envelope-related transcriptional attenuator" evidence="3">
    <location>
        <begin position="97"/>
        <end position="267"/>
    </location>
</feature>
<protein>
    <recommendedName>
        <fullName evidence="3">Cell envelope-related transcriptional attenuator domain-containing protein</fullName>
    </recommendedName>
</protein>
<keyword evidence="2" id="KW-0472">Membrane</keyword>
<name>A0A1F7YPU9_9BACT</name>
<evidence type="ECO:0000256" key="2">
    <source>
        <dbReference type="SAM" id="Phobius"/>
    </source>
</evidence>
<gene>
    <name evidence="4" type="ORF">A2801_02105</name>
</gene>
<dbReference type="NCBIfam" id="TIGR00350">
    <property type="entry name" value="lytR_cpsA_psr"/>
    <property type="match status" value="1"/>
</dbReference>
<dbReference type="STRING" id="1802500.A2801_02105"/>
<comment type="similarity">
    <text evidence="1">Belongs to the LytR/CpsA/Psr (LCP) family.</text>
</comment>
<dbReference type="PANTHER" id="PTHR33392">
    <property type="entry name" value="POLYISOPRENYL-TEICHOIC ACID--PEPTIDOGLYCAN TEICHOIC ACID TRANSFERASE TAGU"/>
    <property type="match status" value="1"/>
</dbReference>
<dbReference type="Pfam" id="PF03816">
    <property type="entry name" value="LytR_cpsA_psr"/>
    <property type="match status" value="1"/>
</dbReference>
<proteinExistence type="inferred from homology"/>
<sequence length="357" mass="40123">MKESKRVKTISRKLIKLRRRLLARHLRLVRIFVSVAIILVVIVIGWLGIRAASQSALANIVRLTYTFAATPLSSYRSSDGRVNILLLGKANEDPVLTDTMMVVSVPVEPGNIIVVSIPRDIWNKELGKKINESYWVGSQAYGKGLLLANSTIEEIIGVPIHYSIALDFEALTEVIDTVGGIDVTVERSFTDTNYPIEGLENDECEGDPLYRCRYETLFFEAGITHMNGATALKFSRSRQSEDLLEGTDFARAKRQQLVLSALRDRLQNPEVVFSPVLLRKLVAIAETHIETDLSVENLAVLAKFVLQSRNTIRNYVLPEEFLVNPPLSPEHDFLYIFLPRSGNWEEVHAWFSSLLGS</sequence>
<evidence type="ECO:0000259" key="3">
    <source>
        <dbReference type="Pfam" id="PF03816"/>
    </source>
</evidence>
<dbReference type="Proteomes" id="UP000177263">
    <property type="component" value="Unassembled WGS sequence"/>
</dbReference>
<dbReference type="AlphaFoldDB" id="A0A1F7YPU9"/>
<dbReference type="EMBL" id="MGGM01000015">
    <property type="protein sequence ID" value="OGM29297.1"/>
    <property type="molecule type" value="Genomic_DNA"/>
</dbReference>
<dbReference type="Gene3D" id="3.40.630.190">
    <property type="entry name" value="LCP protein"/>
    <property type="match status" value="1"/>
</dbReference>
<keyword evidence="2" id="KW-0812">Transmembrane</keyword>
<dbReference type="InterPro" id="IPR050922">
    <property type="entry name" value="LytR/CpsA/Psr_CW_biosynth"/>
</dbReference>
<dbReference type="InterPro" id="IPR004474">
    <property type="entry name" value="LytR_CpsA_psr"/>
</dbReference>
<evidence type="ECO:0000313" key="4">
    <source>
        <dbReference type="EMBL" id="OGM29297.1"/>
    </source>
</evidence>